<gene>
    <name evidence="1" type="ORF">RRG08_010235</name>
</gene>
<name>A0AAE0YZR7_9GAST</name>
<dbReference type="AlphaFoldDB" id="A0AAE0YZR7"/>
<sequence length="98" mass="10874">MEIGVMSLACIIPREFTSRQLPVPGESAGIWTMVKAARYAQVCLYGQVNLVSGGDWNLCVPHLTAQLARSAGYLPIMLETRRLIVFFGWRGQICAQFV</sequence>
<organism evidence="1 2">
    <name type="scientific">Elysia crispata</name>
    <name type="common">lettuce slug</name>
    <dbReference type="NCBI Taxonomy" id="231223"/>
    <lineage>
        <taxon>Eukaryota</taxon>
        <taxon>Metazoa</taxon>
        <taxon>Spiralia</taxon>
        <taxon>Lophotrochozoa</taxon>
        <taxon>Mollusca</taxon>
        <taxon>Gastropoda</taxon>
        <taxon>Heterobranchia</taxon>
        <taxon>Euthyneura</taxon>
        <taxon>Panpulmonata</taxon>
        <taxon>Sacoglossa</taxon>
        <taxon>Placobranchoidea</taxon>
        <taxon>Plakobranchidae</taxon>
        <taxon>Elysia</taxon>
    </lineage>
</organism>
<dbReference type="Proteomes" id="UP001283361">
    <property type="component" value="Unassembled WGS sequence"/>
</dbReference>
<protein>
    <submittedName>
        <fullName evidence="1">Uncharacterized protein</fullName>
    </submittedName>
</protein>
<evidence type="ECO:0000313" key="1">
    <source>
        <dbReference type="EMBL" id="KAK3760194.1"/>
    </source>
</evidence>
<accession>A0AAE0YZR7</accession>
<dbReference type="EMBL" id="JAWDGP010005041">
    <property type="protein sequence ID" value="KAK3760194.1"/>
    <property type="molecule type" value="Genomic_DNA"/>
</dbReference>
<comment type="caution">
    <text evidence="1">The sequence shown here is derived from an EMBL/GenBank/DDBJ whole genome shotgun (WGS) entry which is preliminary data.</text>
</comment>
<evidence type="ECO:0000313" key="2">
    <source>
        <dbReference type="Proteomes" id="UP001283361"/>
    </source>
</evidence>
<proteinExistence type="predicted"/>
<reference evidence="1" key="1">
    <citation type="journal article" date="2023" name="G3 (Bethesda)">
        <title>A reference genome for the long-term kleptoplast-retaining sea slug Elysia crispata morphotype clarki.</title>
        <authorList>
            <person name="Eastman K.E."/>
            <person name="Pendleton A.L."/>
            <person name="Shaikh M.A."/>
            <person name="Suttiyut T."/>
            <person name="Ogas R."/>
            <person name="Tomko P."/>
            <person name="Gavelis G."/>
            <person name="Widhalm J.R."/>
            <person name="Wisecaver J.H."/>
        </authorList>
    </citation>
    <scope>NUCLEOTIDE SEQUENCE</scope>
    <source>
        <strain evidence="1">ECLA1</strain>
    </source>
</reference>
<keyword evidence="2" id="KW-1185">Reference proteome</keyword>